<dbReference type="InParanoid" id="Q7UFH4"/>
<dbReference type="InterPro" id="IPR051783">
    <property type="entry name" value="NAD(P)-dependent_oxidoreduct"/>
</dbReference>
<proteinExistence type="predicted"/>
<reference evidence="2 3" key="1">
    <citation type="journal article" date="2003" name="Proc. Natl. Acad. Sci. U.S.A.">
        <title>Complete genome sequence of the marine planctomycete Pirellula sp. strain 1.</title>
        <authorList>
            <person name="Gloeckner F.O."/>
            <person name="Kube M."/>
            <person name="Bauer M."/>
            <person name="Teeling H."/>
            <person name="Lombardot T."/>
            <person name="Ludwig W."/>
            <person name="Gade D."/>
            <person name="Beck A."/>
            <person name="Borzym K."/>
            <person name="Heitmann K."/>
            <person name="Rabus R."/>
            <person name="Schlesner H."/>
            <person name="Amann R."/>
            <person name="Reinhardt R."/>
        </authorList>
    </citation>
    <scope>NUCLEOTIDE SEQUENCE [LARGE SCALE GENOMIC DNA]</scope>
    <source>
        <strain evidence="3">DSM 10527 / NCIMB 13988 / SH1</strain>
    </source>
</reference>
<keyword evidence="3" id="KW-1185">Reference proteome</keyword>
<dbReference type="HOGENOM" id="CLU_007383_6_0_0"/>
<dbReference type="EnsemblBacteria" id="CAD78708">
    <property type="protein sequence ID" value="CAD78708"/>
    <property type="gene ID" value="RB8551"/>
</dbReference>
<dbReference type="InterPro" id="IPR036291">
    <property type="entry name" value="NAD(P)-bd_dom_sf"/>
</dbReference>
<dbReference type="OrthoDB" id="9811743at2"/>
<protein>
    <submittedName>
        <fullName evidence="2">HpnA protein</fullName>
    </submittedName>
</protein>
<dbReference type="PATRIC" id="fig|243090.15.peg.4109"/>
<dbReference type="PANTHER" id="PTHR48079">
    <property type="entry name" value="PROTEIN YEEZ"/>
    <property type="match status" value="1"/>
</dbReference>
<dbReference type="eggNOG" id="COG0451">
    <property type="taxonomic scope" value="Bacteria"/>
</dbReference>
<dbReference type="Pfam" id="PF01370">
    <property type="entry name" value="Epimerase"/>
    <property type="match status" value="1"/>
</dbReference>
<dbReference type="FunFam" id="3.40.50.720:FF:000425">
    <property type="entry name" value="NAD(P)-binding Rossmann-fold superfamily protein"/>
    <property type="match status" value="1"/>
</dbReference>
<name>Q7UFH4_RHOBA</name>
<dbReference type="STRING" id="243090.RB8551"/>
<dbReference type="KEGG" id="rba:RB8551"/>
<dbReference type="Proteomes" id="UP000001025">
    <property type="component" value="Chromosome"/>
</dbReference>
<evidence type="ECO:0000313" key="3">
    <source>
        <dbReference type="Proteomes" id="UP000001025"/>
    </source>
</evidence>
<dbReference type="EMBL" id="BX294147">
    <property type="protein sequence ID" value="CAD78708.1"/>
    <property type="molecule type" value="Genomic_DNA"/>
</dbReference>
<dbReference type="SUPFAM" id="SSF51735">
    <property type="entry name" value="NAD(P)-binding Rossmann-fold domains"/>
    <property type="match status" value="1"/>
</dbReference>
<dbReference type="GO" id="GO:0016616">
    <property type="term" value="F:oxidoreductase activity, acting on the CH-OH group of donors, NAD or NADP as acceptor"/>
    <property type="evidence" value="ECO:0000318"/>
    <property type="project" value="GO_Central"/>
</dbReference>
<gene>
    <name evidence="2" type="primary">hpnA</name>
    <name evidence="2" type="ordered locus">RB8551</name>
</gene>
<evidence type="ECO:0000259" key="1">
    <source>
        <dbReference type="Pfam" id="PF01370"/>
    </source>
</evidence>
<sequence>MQIETLDEFRYPKRRFMWHRLPACVSLHHNRLEAYVTLYSVGPQGITMRVFVTGGTGLLGNTILRQLSDAGHDLIALVRGEPDPQVFEGINTQFAHGDLLDQTAIENAMSDCDAVIHSAGMIHLGWKRLDDSMAVNRDGTQTIVDACLHHDCKLVHVGTVNTLGIADRNGVANEDTPLDHAGGQVPCSYVLSKRAGNEAVMQGVKDGLKAVLVHPGFMLGPWDWKPSSGRMLLEVSKAWRPLSPSGGNSTCDSRDVAAATIRAAEKLLANEIPSGRQYILAGHNMRYLELWKAMTEAMGARQPIMRAGPAQRWIAGVAGDIVGKLLPHEVDFNSAAVGMSSQYHYYDSSRAQSELDYKIRPFEESLTDAANWIRQHHR</sequence>
<feature type="domain" description="NAD-dependent epimerase/dehydratase" evidence="1">
    <location>
        <begin position="50"/>
        <end position="266"/>
    </location>
</feature>
<dbReference type="InterPro" id="IPR001509">
    <property type="entry name" value="Epimerase_deHydtase"/>
</dbReference>
<dbReference type="Gene3D" id="3.40.50.720">
    <property type="entry name" value="NAD(P)-binding Rossmann-like Domain"/>
    <property type="match status" value="1"/>
</dbReference>
<accession>Q7UFH4</accession>
<dbReference type="PANTHER" id="PTHR48079:SF6">
    <property type="entry name" value="NAD(P)-BINDING DOMAIN-CONTAINING PROTEIN-RELATED"/>
    <property type="match status" value="1"/>
</dbReference>
<dbReference type="AlphaFoldDB" id="Q7UFH4"/>
<evidence type="ECO:0000313" key="2">
    <source>
        <dbReference type="EMBL" id="CAD78708.1"/>
    </source>
</evidence>
<organism evidence="2 3">
    <name type="scientific">Rhodopirellula baltica (strain DSM 10527 / NCIMB 13988 / SH1)</name>
    <dbReference type="NCBI Taxonomy" id="243090"/>
    <lineage>
        <taxon>Bacteria</taxon>
        <taxon>Pseudomonadati</taxon>
        <taxon>Planctomycetota</taxon>
        <taxon>Planctomycetia</taxon>
        <taxon>Pirellulales</taxon>
        <taxon>Pirellulaceae</taxon>
        <taxon>Rhodopirellula</taxon>
    </lineage>
</organism>